<proteinExistence type="predicted"/>
<keyword evidence="2" id="KW-0472">Membrane</keyword>
<accession>A0A0R3TJT4</accession>
<dbReference type="WBParaSite" id="HNAJ_0000737001-mRNA-1">
    <property type="protein sequence ID" value="HNAJ_0000737001-mRNA-1"/>
    <property type="gene ID" value="HNAJ_0000737001"/>
</dbReference>
<protein>
    <submittedName>
        <fullName evidence="5">Transmembrane protein</fullName>
    </submittedName>
</protein>
<dbReference type="EMBL" id="UZAE01012040">
    <property type="protein sequence ID" value="VDO03226.1"/>
    <property type="molecule type" value="Genomic_DNA"/>
</dbReference>
<dbReference type="AlphaFoldDB" id="A0A0R3TJT4"/>
<reference evidence="5" key="1">
    <citation type="submission" date="2017-02" db="UniProtKB">
        <authorList>
            <consortium name="WormBaseParasite"/>
        </authorList>
    </citation>
    <scope>IDENTIFICATION</scope>
</reference>
<evidence type="ECO:0000256" key="1">
    <source>
        <dbReference type="SAM" id="MobiDB-lite"/>
    </source>
</evidence>
<evidence type="ECO:0000313" key="5">
    <source>
        <dbReference type="WBParaSite" id="HNAJ_0000737001-mRNA-1"/>
    </source>
</evidence>
<feature type="transmembrane region" description="Helical" evidence="2">
    <location>
        <begin position="15"/>
        <end position="36"/>
    </location>
</feature>
<keyword evidence="4" id="KW-1185">Reference proteome</keyword>
<reference evidence="3 4" key="2">
    <citation type="submission" date="2018-11" db="EMBL/GenBank/DDBJ databases">
        <authorList>
            <consortium name="Pathogen Informatics"/>
        </authorList>
    </citation>
    <scope>NUCLEOTIDE SEQUENCE [LARGE SCALE GENOMIC DNA]</scope>
</reference>
<gene>
    <name evidence="3" type="ORF">HNAJ_LOCUS7366</name>
</gene>
<keyword evidence="2" id="KW-1133">Transmembrane helix</keyword>
<feature type="transmembrane region" description="Helical" evidence="2">
    <location>
        <begin position="48"/>
        <end position="67"/>
    </location>
</feature>
<sequence length="114" mass="12974">MLSDVFQSCRGNKSLSFVFLALALLVVSAILLTAWLLTQVKYLDIATWTVLAIALFILIAVFVNNYYQVLKLRRQQNEQMDEVDPNSSIDNDRAIPPDKATLNMRRNALRTDDL</sequence>
<name>A0A0R3TJT4_RODNA</name>
<dbReference type="Proteomes" id="UP000278807">
    <property type="component" value="Unassembled WGS sequence"/>
</dbReference>
<feature type="region of interest" description="Disordered" evidence="1">
    <location>
        <begin position="77"/>
        <end position="98"/>
    </location>
</feature>
<evidence type="ECO:0000313" key="4">
    <source>
        <dbReference type="Proteomes" id="UP000278807"/>
    </source>
</evidence>
<organism evidence="5">
    <name type="scientific">Rodentolepis nana</name>
    <name type="common">Dwarf tapeworm</name>
    <name type="synonym">Hymenolepis nana</name>
    <dbReference type="NCBI Taxonomy" id="102285"/>
    <lineage>
        <taxon>Eukaryota</taxon>
        <taxon>Metazoa</taxon>
        <taxon>Spiralia</taxon>
        <taxon>Lophotrochozoa</taxon>
        <taxon>Platyhelminthes</taxon>
        <taxon>Cestoda</taxon>
        <taxon>Eucestoda</taxon>
        <taxon>Cyclophyllidea</taxon>
        <taxon>Hymenolepididae</taxon>
        <taxon>Rodentolepis</taxon>
    </lineage>
</organism>
<evidence type="ECO:0000256" key="2">
    <source>
        <dbReference type="SAM" id="Phobius"/>
    </source>
</evidence>
<evidence type="ECO:0000313" key="3">
    <source>
        <dbReference type="EMBL" id="VDO03226.1"/>
    </source>
</evidence>
<keyword evidence="2" id="KW-0812">Transmembrane</keyword>